<keyword evidence="2" id="KW-1185">Reference proteome</keyword>
<dbReference type="EMBL" id="FCQH01000007">
    <property type="protein sequence ID" value="CVK95964.1"/>
    <property type="molecule type" value="Genomic_DNA"/>
</dbReference>
<organism evidence="1 2">
    <name type="scientific">Fusarium mangiferae</name>
    <name type="common">Mango malformation disease fungus</name>
    <dbReference type="NCBI Taxonomy" id="192010"/>
    <lineage>
        <taxon>Eukaryota</taxon>
        <taxon>Fungi</taxon>
        <taxon>Dikarya</taxon>
        <taxon>Ascomycota</taxon>
        <taxon>Pezizomycotina</taxon>
        <taxon>Sordariomycetes</taxon>
        <taxon>Hypocreomycetidae</taxon>
        <taxon>Hypocreales</taxon>
        <taxon>Nectriaceae</taxon>
        <taxon>Fusarium</taxon>
        <taxon>Fusarium fujikuroi species complex</taxon>
    </lineage>
</organism>
<reference evidence="2" key="1">
    <citation type="journal article" date="2016" name="Genome Biol. Evol.">
        <title>Comparative 'omics' of the Fusarium fujikuroi species complex highlights differences in genetic potential and metabolite synthesis.</title>
        <authorList>
            <person name="Niehaus E.-M."/>
            <person name="Muensterkoetter M."/>
            <person name="Proctor R.H."/>
            <person name="Brown D.W."/>
            <person name="Sharon A."/>
            <person name="Idan Y."/>
            <person name="Oren-Young L."/>
            <person name="Sieber C.M."/>
            <person name="Novak O."/>
            <person name="Pencik A."/>
            <person name="Tarkowska D."/>
            <person name="Hromadova K."/>
            <person name="Freeman S."/>
            <person name="Maymon M."/>
            <person name="Elazar M."/>
            <person name="Youssef S.A."/>
            <person name="El-Shabrawy E.S.M."/>
            <person name="Shalaby A.B.A."/>
            <person name="Houterman P."/>
            <person name="Brock N.L."/>
            <person name="Burkhardt I."/>
            <person name="Tsavkelova E.A."/>
            <person name="Dickschat J.S."/>
            <person name="Galuszka P."/>
            <person name="Gueldener U."/>
            <person name="Tudzynski B."/>
        </authorList>
    </citation>
    <scope>NUCLEOTIDE SEQUENCE [LARGE SCALE GENOMIC DNA]</scope>
    <source>
        <strain evidence="2">MRC7560</strain>
    </source>
</reference>
<gene>
    <name evidence="1" type="ORF">FMAN_13886</name>
</gene>
<evidence type="ECO:0000313" key="1">
    <source>
        <dbReference type="EMBL" id="CVK95964.1"/>
    </source>
</evidence>
<evidence type="ECO:0000313" key="2">
    <source>
        <dbReference type="Proteomes" id="UP000184255"/>
    </source>
</evidence>
<accession>A0A1L7TBJ0</accession>
<dbReference type="GeneID" id="65093135"/>
<comment type="caution">
    <text evidence="1">The sequence shown here is derived from an EMBL/GenBank/DDBJ whole genome shotgun (WGS) entry which is preliminary data.</text>
</comment>
<proteinExistence type="predicted"/>
<protein>
    <recommendedName>
        <fullName evidence="3">F-box domain-containing protein</fullName>
    </recommendedName>
</protein>
<dbReference type="RefSeq" id="XP_041683777.1">
    <property type="nucleotide sequence ID" value="XM_041833411.1"/>
</dbReference>
<dbReference type="Proteomes" id="UP000184255">
    <property type="component" value="Unassembled WGS sequence"/>
</dbReference>
<sequence>MDNPIVSASWPITEFEYDAEDISRIMQTIGYSRFSAQYLPGAIHRPIAYPPTVLDSLGPFPDSNSGPRPRGLFDRDRRLISRVLPWCDVQSLFNLRQTNFRLRKIISRHTIYRHIIKALPLYHAILNTRYAQQVLVMDFWTLLATESCEICGHFAMLISIPEWLRLCQGCVERGNRLGAGLDPELKASRFVRLSTVEATWLGPETEIPPKFRDKDLGVGLKG</sequence>
<evidence type="ECO:0008006" key="3">
    <source>
        <dbReference type="Google" id="ProtNLM"/>
    </source>
</evidence>
<name>A0A1L7TBJ0_FUSMA</name>
<dbReference type="AlphaFoldDB" id="A0A1L7TBJ0"/>
<dbReference type="VEuPathDB" id="FungiDB:FMAN_13886"/>